<gene>
    <name evidence="1" type="ORF">E5S67_01441</name>
</gene>
<evidence type="ECO:0008006" key="3">
    <source>
        <dbReference type="Google" id="ProtNLM"/>
    </source>
</evidence>
<comment type="caution">
    <text evidence="1">The sequence shown here is derived from an EMBL/GenBank/DDBJ whole genome shotgun (WGS) entry which is preliminary data.</text>
</comment>
<dbReference type="Proteomes" id="UP000702425">
    <property type="component" value="Unassembled WGS sequence"/>
</dbReference>
<evidence type="ECO:0000313" key="1">
    <source>
        <dbReference type="EMBL" id="NQE33720.1"/>
    </source>
</evidence>
<organism evidence="1 2">
    <name type="scientific">Microcoleus asticus IPMA8</name>
    <dbReference type="NCBI Taxonomy" id="2563858"/>
    <lineage>
        <taxon>Bacteria</taxon>
        <taxon>Bacillati</taxon>
        <taxon>Cyanobacteriota</taxon>
        <taxon>Cyanophyceae</taxon>
        <taxon>Oscillatoriophycideae</taxon>
        <taxon>Oscillatoriales</taxon>
        <taxon>Microcoleaceae</taxon>
        <taxon>Microcoleus</taxon>
        <taxon>Microcoleus asticus</taxon>
    </lineage>
</organism>
<reference evidence="1 2" key="1">
    <citation type="journal article" date="2020" name="Sci. Rep.">
        <title>A novel cyanobacterial geosmin producer, revising GeoA distribution and dispersion patterns in Bacteria.</title>
        <authorList>
            <person name="Churro C."/>
            <person name="Semedo-Aguiar A.P."/>
            <person name="Silva A.D."/>
            <person name="Pereira-Leal J.B."/>
            <person name="Leite R.B."/>
        </authorList>
    </citation>
    <scope>NUCLEOTIDE SEQUENCE [LARGE SCALE GENOMIC DNA]</scope>
    <source>
        <strain evidence="1 2">IPMA8</strain>
    </source>
</reference>
<proteinExistence type="predicted"/>
<name>A0ABX2CVY3_9CYAN</name>
<dbReference type="EMBL" id="SRRZ01000019">
    <property type="protein sequence ID" value="NQE33720.1"/>
    <property type="molecule type" value="Genomic_DNA"/>
</dbReference>
<keyword evidence="2" id="KW-1185">Reference proteome</keyword>
<accession>A0ABX2CVY3</accession>
<sequence>MLGVALALGCCHRLAQAMGRSTMCKLSGMVDRTDILHLCQQPSLLLFQKLVDKSTTSAIRATATNERKF</sequence>
<evidence type="ECO:0000313" key="2">
    <source>
        <dbReference type="Proteomes" id="UP000702425"/>
    </source>
</evidence>
<protein>
    <recommendedName>
        <fullName evidence="3">Secreted protein</fullName>
    </recommendedName>
</protein>